<dbReference type="STRING" id="51351.M4CWC9"/>
<dbReference type="InParanoid" id="M4CWC9"/>
<evidence type="ECO:0000313" key="2">
    <source>
        <dbReference type="EnsemblPlants" id="Bra008526.1-P"/>
    </source>
</evidence>
<feature type="compositionally biased region" description="Low complexity" evidence="1">
    <location>
        <begin position="53"/>
        <end position="68"/>
    </location>
</feature>
<sequence>MMNNNNNNNRGGKGIGAGRGAFNPNPNFQSRPGYQQQQHQPQYVQRGGGYSHQNQQQFQQATSQPPRQCQSQWLPRPQFTGRNGKRDEVEKTVQSQAIDTNVGEIDAFLSTKRQHTSTPTFLREPEEPELELQTNKATRLTTETAPYKGEQTEHVLEAQSLQEAWYTQSLRLGPLRQRSREYRQRGGDENRGIKGERLKLKHIGRGGRSTAKARRPPEER</sequence>
<feature type="compositionally biased region" description="Polar residues" evidence="1">
    <location>
        <begin position="133"/>
        <end position="144"/>
    </location>
</feature>
<feature type="compositionally biased region" description="Low complexity" evidence="1">
    <location>
        <begin position="29"/>
        <end position="45"/>
    </location>
</feature>
<dbReference type="Gramene" id="Bra008526.1">
    <property type="protein sequence ID" value="Bra008526.1-P"/>
    <property type="gene ID" value="Bra008526"/>
</dbReference>
<keyword evidence="3" id="KW-1185">Reference proteome</keyword>
<dbReference type="eggNOG" id="KOG0326">
    <property type="taxonomic scope" value="Eukaryota"/>
</dbReference>
<organism evidence="2 3">
    <name type="scientific">Brassica campestris</name>
    <name type="common">Field mustard</name>
    <dbReference type="NCBI Taxonomy" id="3711"/>
    <lineage>
        <taxon>Eukaryota</taxon>
        <taxon>Viridiplantae</taxon>
        <taxon>Streptophyta</taxon>
        <taxon>Embryophyta</taxon>
        <taxon>Tracheophyta</taxon>
        <taxon>Spermatophyta</taxon>
        <taxon>Magnoliopsida</taxon>
        <taxon>eudicotyledons</taxon>
        <taxon>Gunneridae</taxon>
        <taxon>Pentapetalae</taxon>
        <taxon>rosids</taxon>
        <taxon>malvids</taxon>
        <taxon>Brassicales</taxon>
        <taxon>Brassicaceae</taxon>
        <taxon>Brassiceae</taxon>
        <taxon>Brassica</taxon>
    </lineage>
</organism>
<name>M4CWC9_BRACM</name>
<evidence type="ECO:0000313" key="3">
    <source>
        <dbReference type="Proteomes" id="UP000011750"/>
    </source>
</evidence>
<dbReference type="Proteomes" id="UP000011750">
    <property type="component" value="Chromosome A02"/>
</dbReference>
<feature type="compositionally biased region" description="Low complexity" evidence="1">
    <location>
        <begin position="1"/>
        <end position="10"/>
    </location>
</feature>
<dbReference type="AlphaFoldDB" id="M4CWC9"/>
<proteinExistence type="predicted"/>
<reference evidence="2 3" key="1">
    <citation type="journal article" date="2011" name="Nat. Genet.">
        <title>The genome of the mesopolyploid crop species Brassica rapa.</title>
        <authorList>
            <consortium name="Brassica rapa Genome Sequencing Project Consortium"/>
            <person name="Wang X."/>
            <person name="Wang H."/>
            <person name="Wang J."/>
            <person name="Sun R."/>
            <person name="Wu J."/>
            <person name="Liu S."/>
            <person name="Bai Y."/>
            <person name="Mun J.H."/>
            <person name="Bancroft I."/>
            <person name="Cheng F."/>
            <person name="Huang S."/>
            <person name="Li X."/>
            <person name="Hua W."/>
            <person name="Wang J."/>
            <person name="Wang X."/>
            <person name="Freeling M."/>
            <person name="Pires J.C."/>
            <person name="Paterson A.H."/>
            <person name="Chalhoub B."/>
            <person name="Wang B."/>
            <person name="Hayward A."/>
            <person name="Sharpe A.G."/>
            <person name="Park B.S."/>
            <person name="Weisshaar B."/>
            <person name="Liu B."/>
            <person name="Li B."/>
            <person name="Liu B."/>
            <person name="Tong C."/>
            <person name="Song C."/>
            <person name="Duran C."/>
            <person name="Peng C."/>
            <person name="Geng C."/>
            <person name="Koh C."/>
            <person name="Lin C."/>
            <person name="Edwards D."/>
            <person name="Mu D."/>
            <person name="Shen D."/>
            <person name="Soumpourou E."/>
            <person name="Li F."/>
            <person name="Fraser F."/>
            <person name="Conant G."/>
            <person name="Lassalle G."/>
            <person name="King G.J."/>
            <person name="Bonnema G."/>
            <person name="Tang H."/>
            <person name="Wang H."/>
            <person name="Belcram H."/>
            <person name="Zhou H."/>
            <person name="Hirakawa H."/>
            <person name="Abe H."/>
            <person name="Guo H."/>
            <person name="Wang H."/>
            <person name="Jin H."/>
            <person name="Parkin I.A."/>
            <person name="Batley J."/>
            <person name="Kim J.S."/>
            <person name="Just J."/>
            <person name="Li J."/>
            <person name="Xu J."/>
            <person name="Deng J."/>
            <person name="Kim J.A."/>
            <person name="Li J."/>
            <person name="Yu J."/>
            <person name="Meng J."/>
            <person name="Wang J."/>
            <person name="Min J."/>
            <person name="Poulain J."/>
            <person name="Wang J."/>
            <person name="Hatakeyama K."/>
            <person name="Wu K."/>
            <person name="Wang L."/>
            <person name="Fang L."/>
            <person name="Trick M."/>
            <person name="Links M.G."/>
            <person name="Zhao M."/>
            <person name="Jin M."/>
            <person name="Ramchiary N."/>
            <person name="Drou N."/>
            <person name="Berkman P.J."/>
            <person name="Cai Q."/>
            <person name="Huang Q."/>
            <person name="Li R."/>
            <person name="Tabata S."/>
            <person name="Cheng S."/>
            <person name="Zhang S."/>
            <person name="Zhang S."/>
            <person name="Huang S."/>
            <person name="Sato S."/>
            <person name="Sun S."/>
            <person name="Kwon S.J."/>
            <person name="Choi S.R."/>
            <person name="Lee T.H."/>
            <person name="Fan W."/>
            <person name="Zhao X."/>
            <person name="Tan X."/>
            <person name="Xu X."/>
            <person name="Wang Y."/>
            <person name="Qiu Y."/>
            <person name="Yin Y."/>
            <person name="Li Y."/>
            <person name="Du Y."/>
            <person name="Liao Y."/>
            <person name="Lim Y."/>
            <person name="Narusaka Y."/>
            <person name="Wang Y."/>
            <person name="Wang Z."/>
            <person name="Li Z."/>
            <person name="Wang Z."/>
            <person name="Xiong Z."/>
            <person name="Zhang Z."/>
        </authorList>
    </citation>
    <scope>NUCLEOTIDE SEQUENCE [LARGE SCALE GENOMIC DNA]</scope>
    <source>
        <strain evidence="2 3">cv. Chiifu-401-42</strain>
    </source>
</reference>
<dbReference type="HOGENOM" id="CLU_1257652_0_0_1"/>
<protein>
    <submittedName>
        <fullName evidence="2">Uncharacterized protein</fullName>
    </submittedName>
</protein>
<reference evidence="2 3" key="2">
    <citation type="journal article" date="2018" name="Hortic Res">
        <title>Improved Brassica rapa reference genome by single-molecule sequencing and chromosome conformation capture technologies.</title>
        <authorList>
            <person name="Zhang L."/>
            <person name="Cai X."/>
            <person name="Wu J."/>
            <person name="Liu M."/>
            <person name="Grob S."/>
            <person name="Cheng F."/>
            <person name="Liang J."/>
            <person name="Cai C."/>
            <person name="Liu Z."/>
            <person name="Liu B."/>
            <person name="Wang F."/>
            <person name="Li S."/>
            <person name="Liu F."/>
            <person name="Li X."/>
            <person name="Cheng L."/>
            <person name="Yang W."/>
            <person name="Li M.H."/>
            <person name="Grossniklaus U."/>
            <person name="Zheng H."/>
            <person name="Wang X."/>
        </authorList>
    </citation>
    <scope>NUCLEOTIDE SEQUENCE [LARGE SCALE GENOMIC DNA]</scope>
    <source>
        <strain evidence="2 3">cv. Chiifu-401-42</strain>
    </source>
</reference>
<feature type="compositionally biased region" description="Basic and acidic residues" evidence="1">
    <location>
        <begin position="178"/>
        <end position="198"/>
    </location>
</feature>
<accession>M4CWC9</accession>
<evidence type="ECO:0000256" key="1">
    <source>
        <dbReference type="SAM" id="MobiDB-lite"/>
    </source>
</evidence>
<feature type="region of interest" description="Disordered" evidence="1">
    <location>
        <begin position="1"/>
        <end position="94"/>
    </location>
</feature>
<feature type="region of interest" description="Disordered" evidence="1">
    <location>
        <begin position="109"/>
        <end position="151"/>
    </location>
</feature>
<reference evidence="2" key="3">
    <citation type="submission" date="2023-03" db="UniProtKB">
        <authorList>
            <consortium name="EnsemblPlants"/>
        </authorList>
    </citation>
    <scope>IDENTIFICATION</scope>
    <source>
        <strain evidence="2">cv. Chiifu-401-42</strain>
    </source>
</reference>
<feature type="region of interest" description="Disordered" evidence="1">
    <location>
        <begin position="172"/>
        <end position="220"/>
    </location>
</feature>
<dbReference type="EnsemblPlants" id="Bra008526.1">
    <property type="protein sequence ID" value="Bra008526.1-P"/>
    <property type="gene ID" value="Bra008526"/>
</dbReference>